<accession>A0AAV2I584</accession>
<dbReference type="SUPFAM" id="SSF50985">
    <property type="entry name" value="RCC1/BLIP-II"/>
    <property type="match status" value="1"/>
</dbReference>
<dbReference type="PANTHER" id="PTHR22872">
    <property type="entry name" value="BTK-BINDING PROTEIN-RELATED"/>
    <property type="match status" value="1"/>
</dbReference>
<reference evidence="4 5" key="1">
    <citation type="submission" date="2024-04" db="EMBL/GenBank/DDBJ databases">
        <authorList>
            <consortium name="Genoscope - CEA"/>
            <person name="William W."/>
        </authorList>
    </citation>
    <scope>NUCLEOTIDE SEQUENCE [LARGE SCALE GENOMIC DNA]</scope>
</reference>
<proteinExistence type="predicted"/>
<dbReference type="InterPro" id="IPR009091">
    <property type="entry name" value="RCC1/BLIP-II"/>
</dbReference>
<protein>
    <submittedName>
        <fullName evidence="4">Uncharacterized protein</fullName>
    </submittedName>
</protein>
<evidence type="ECO:0000313" key="5">
    <source>
        <dbReference type="Proteomes" id="UP001497497"/>
    </source>
</evidence>
<feature type="region of interest" description="Disordered" evidence="3">
    <location>
        <begin position="1"/>
        <end position="33"/>
    </location>
</feature>
<evidence type="ECO:0000256" key="2">
    <source>
        <dbReference type="PROSITE-ProRule" id="PRU00235"/>
    </source>
</evidence>
<dbReference type="Pfam" id="PF00415">
    <property type="entry name" value="RCC1"/>
    <property type="match status" value="1"/>
</dbReference>
<evidence type="ECO:0000256" key="1">
    <source>
        <dbReference type="ARBA" id="ARBA00022737"/>
    </source>
</evidence>
<dbReference type="AlphaFoldDB" id="A0AAV2I584"/>
<name>A0AAV2I584_LYMST</name>
<comment type="caution">
    <text evidence="4">The sequence shown here is derived from an EMBL/GenBank/DDBJ whole genome shotgun (WGS) entry which is preliminary data.</text>
</comment>
<dbReference type="InterPro" id="IPR051625">
    <property type="entry name" value="Signaling_Regulatory_Domain"/>
</dbReference>
<organism evidence="4 5">
    <name type="scientific">Lymnaea stagnalis</name>
    <name type="common">Great pond snail</name>
    <name type="synonym">Helix stagnalis</name>
    <dbReference type="NCBI Taxonomy" id="6523"/>
    <lineage>
        <taxon>Eukaryota</taxon>
        <taxon>Metazoa</taxon>
        <taxon>Spiralia</taxon>
        <taxon>Lophotrochozoa</taxon>
        <taxon>Mollusca</taxon>
        <taxon>Gastropoda</taxon>
        <taxon>Heterobranchia</taxon>
        <taxon>Euthyneura</taxon>
        <taxon>Panpulmonata</taxon>
        <taxon>Hygrophila</taxon>
        <taxon>Lymnaeoidea</taxon>
        <taxon>Lymnaeidae</taxon>
        <taxon>Lymnaea</taxon>
    </lineage>
</organism>
<dbReference type="Proteomes" id="UP001497497">
    <property type="component" value="Unassembled WGS sequence"/>
</dbReference>
<dbReference type="Gene3D" id="2.130.10.30">
    <property type="entry name" value="Regulator of chromosome condensation 1/beta-lactamase-inhibitor protein II"/>
    <property type="match status" value="1"/>
</dbReference>
<dbReference type="PROSITE" id="PS50012">
    <property type="entry name" value="RCC1_3"/>
    <property type="match status" value="1"/>
</dbReference>
<dbReference type="InterPro" id="IPR000408">
    <property type="entry name" value="Reg_chr_condens"/>
</dbReference>
<evidence type="ECO:0000313" key="4">
    <source>
        <dbReference type="EMBL" id="CAL1541387.1"/>
    </source>
</evidence>
<gene>
    <name evidence="4" type="ORF">GSLYS_00014993001</name>
</gene>
<dbReference type="PANTHER" id="PTHR22872:SF6">
    <property type="entry name" value="E3 UBIQUITIN-PROTEIN LIGASE HERC1-RELATED"/>
    <property type="match status" value="1"/>
</dbReference>
<feature type="repeat" description="RCC1" evidence="2">
    <location>
        <begin position="5"/>
        <end position="59"/>
    </location>
</feature>
<keyword evidence="5" id="KW-1185">Reference proteome</keyword>
<dbReference type="EMBL" id="CAXITT010000430">
    <property type="protein sequence ID" value="CAL1541387.1"/>
    <property type="molecule type" value="Genomic_DNA"/>
</dbReference>
<evidence type="ECO:0000256" key="3">
    <source>
        <dbReference type="SAM" id="MobiDB-lite"/>
    </source>
</evidence>
<sequence>MHQDGSVSACGKGSYGRLGLGDSNNQTMPRKLTFDPPAVIKKVSSSKGSDGHTLALTLEGELFSWGDG</sequence>
<keyword evidence="1" id="KW-0677">Repeat</keyword>